<dbReference type="AlphaFoldDB" id="A0A1X7IY34"/>
<feature type="signal peptide" evidence="1">
    <location>
        <begin position="1"/>
        <end position="19"/>
    </location>
</feature>
<dbReference type="OrthoDB" id="9786766at2"/>
<evidence type="ECO:0000313" key="3">
    <source>
        <dbReference type="EMBL" id="SMG20186.1"/>
    </source>
</evidence>
<keyword evidence="4" id="KW-1185">Reference proteome</keyword>
<dbReference type="Pfam" id="PF06452">
    <property type="entry name" value="CBM9_1"/>
    <property type="match status" value="1"/>
</dbReference>
<dbReference type="RefSeq" id="WP_085472076.1">
    <property type="nucleotide sequence ID" value="NZ_FXAU01000002.1"/>
</dbReference>
<name>A0A1X7IY34_9SPHI</name>
<dbReference type="GO" id="GO:0016052">
    <property type="term" value="P:carbohydrate catabolic process"/>
    <property type="evidence" value="ECO:0007669"/>
    <property type="project" value="InterPro"/>
</dbReference>
<evidence type="ECO:0000256" key="1">
    <source>
        <dbReference type="SAM" id="SignalP"/>
    </source>
</evidence>
<dbReference type="PANTHER" id="PTHR35532">
    <property type="entry name" value="SIMILAR TO POLYHYDROXYALKANOATE DEPOLYMERASE"/>
    <property type="match status" value="1"/>
</dbReference>
<accession>A0A1X7IY34</accession>
<dbReference type="STRING" id="561061.SAMN05660862_1208"/>
<evidence type="ECO:0000313" key="4">
    <source>
        <dbReference type="Proteomes" id="UP000192980"/>
    </source>
</evidence>
<keyword evidence="1" id="KW-0732">Signal</keyword>
<gene>
    <name evidence="3" type="ORF">SAMN05660862_1208</name>
</gene>
<feature type="domain" description="Carbohydrate-binding" evidence="2">
    <location>
        <begin position="47"/>
        <end position="198"/>
    </location>
</feature>
<organism evidence="3 4">
    <name type="scientific">Sphingobacterium psychroaquaticum</name>
    <dbReference type="NCBI Taxonomy" id="561061"/>
    <lineage>
        <taxon>Bacteria</taxon>
        <taxon>Pseudomonadati</taxon>
        <taxon>Bacteroidota</taxon>
        <taxon>Sphingobacteriia</taxon>
        <taxon>Sphingobacteriales</taxon>
        <taxon>Sphingobacteriaceae</taxon>
        <taxon>Sphingobacterium</taxon>
    </lineage>
</organism>
<dbReference type="Proteomes" id="UP000192980">
    <property type="component" value="Unassembled WGS sequence"/>
</dbReference>
<dbReference type="EMBL" id="FXAU01000002">
    <property type="protein sequence ID" value="SMG20186.1"/>
    <property type="molecule type" value="Genomic_DNA"/>
</dbReference>
<dbReference type="CDD" id="cd09620">
    <property type="entry name" value="CBM9_like_3"/>
    <property type="match status" value="1"/>
</dbReference>
<reference evidence="3 4" key="1">
    <citation type="submission" date="2017-04" db="EMBL/GenBank/DDBJ databases">
        <authorList>
            <person name="Afonso C.L."/>
            <person name="Miller P.J."/>
            <person name="Scott M.A."/>
            <person name="Spackman E."/>
            <person name="Goraichik I."/>
            <person name="Dimitrov K.M."/>
            <person name="Suarez D.L."/>
            <person name="Swayne D.E."/>
        </authorList>
    </citation>
    <scope>NUCLEOTIDE SEQUENCE [LARGE SCALE GENOMIC DNA]</scope>
    <source>
        <strain evidence="3 4">DSM 22418</strain>
    </source>
</reference>
<dbReference type="PANTHER" id="PTHR35532:SF5">
    <property type="entry name" value="CARBOHYDRATE-BINDING DOMAIN-CONTAINING PROTEIN"/>
    <property type="match status" value="1"/>
</dbReference>
<evidence type="ECO:0000259" key="2">
    <source>
        <dbReference type="Pfam" id="PF06452"/>
    </source>
</evidence>
<proteinExistence type="predicted"/>
<dbReference type="GO" id="GO:0004553">
    <property type="term" value="F:hydrolase activity, hydrolyzing O-glycosyl compounds"/>
    <property type="evidence" value="ECO:0007669"/>
    <property type="project" value="InterPro"/>
</dbReference>
<dbReference type="Gene3D" id="2.60.40.1190">
    <property type="match status" value="1"/>
</dbReference>
<dbReference type="GO" id="GO:0030246">
    <property type="term" value="F:carbohydrate binding"/>
    <property type="evidence" value="ECO:0007669"/>
    <property type="project" value="InterPro"/>
</dbReference>
<feature type="chain" id="PRO_5013390217" evidence="1">
    <location>
        <begin position="20"/>
        <end position="365"/>
    </location>
</feature>
<protein>
    <submittedName>
        <fullName evidence="3">Carbohydrate family 9 binding domain-like</fullName>
    </submittedName>
</protein>
<sequence>MKRTTLVLSLFTIATPVAAQSNLQEYQRMQSPIKNYAVPKTTAPIHIDGKATEDAWEHAAWSDEFIDIEGHSKQHPAYQTKVKMLWDEDNLYVYALLEEPHVWGDLTKQDDIIYHNNDFEIFLKPYERHPFYYEIEVNALNTIMDLMMPKPYRLGGEAIMHWNVNQLQSAVHVEGSLNKPQDQDKYWAVEMAIPFRALQTYGKRSTPAINDFWRINFSRVQWQHEIKNGTYTRKKKDGKTIPEDNWVWSPIGIVNMHYPERWGYLHFVDKQTTEVSYPRSYHVEQEAWNIFYLQQLFKKEKKAFAHNLETLQKNFPKASLRNDSLQHLFFVDDAKSFYRVQIKDTNHHITATIDSNGNYTIHYEQ</sequence>
<dbReference type="InterPro" id="IPR010502">
    <property type="entry name" value="Carb-bd_dom_fam9"/>
</dbReference>
<dbReference type="SUPFAM" id="SSF49344">
    <property type="entry name" value="CBD9-like"/>
    <property type="match status" value="1"/>
</dbReference>